<keyword evidence="1" id="KW-0805">Transcription regulation</keyword>
<dbReference type="Pfam" id="PF21597">
    <property type="entry name" value="TetR_C_43"/>
    <property type="match status" value="1"/>
</dbReference>
<dbReference type="PANTHER" id="PTHR30055:SF234">
    <property type="entry name" value="HTH-TYPE TRANSCRIPTIONAL REGULATOR BETI"/>
    <property type="match status" value="1"/>
</dbReference>
<dbReference type="RefSeq" id="WP_164344072.1">
    <property type="nucleotide sequence ID" value="NZ_JAAGLQ010000209.1"/>
</dbReference>
<reference evidence="6 9" key="2">
    <citation type="submission" date="2021-07" db="EMBL/GenBank/DDBJ databases">
        <title>Sequencing Streptomyces halstedii LGO-A4 genome an citrus endophytic actinomycete.</title>
        <authorList>
            <person name="Samborskyy M."/>
            <person name="Scott N."/>
            <person name="Deglau R."/>
            <person name="Dickens S."/>
            <person name="Oliveira L.G."/>
        </authorList>
    </citation>
    <scope>NUCLEOTIDE SEQUENCE [LARGE SCALE GENOMIC DNA]</scope>
    <source>
        <strain evidence="6 9">LGO-A4</strain>
    </source>
</reference>
<dbReference type="SUPFAM" id="SSF46689">
    <property type="entry name" value="Homeodomain-like"/>
    <property type="match status" value="1"/>
</dbReference>
<evidence type="ECO:0000256" key="4">
    <source>
        <dbReference type="PROSITE-ProRule" id="PRU00335"/>
    </source>
</evidence>
<dbReference type="PANTHER" id="PTHR30055">
    <property type="entry name" value="HTH-TYPE TRANSCRIPTIONAL REGULATOR RUTR"/>
    <property type="match status" value="1"/>
</dbReference>
<dbReference type="GO" id="GO:0003700">
    <property type="term" value="F:DNA-binding transcription factor activity"/>
    <property type="evidence" value="ECO:0007669"/>
    <property type="project" value="TreeGrafter"/>
</dbReference>
<dbReference type="Proteomes" id="UP000471293">
    <property type="component" value="Unassembled WGS sequence"/>
</dbReference>
<evidence type="ECO:0000313" key="7">
    <source>
        <dbReference type="EMBL" id="NEA15926.1"/>
    </source>
</evidence>
<dbReference type="InterPro" id="IPR049445">
    <property type="entry name" value="TetR_SbtR-like_C"/>
</dbReference>
<feature type="domain" description="HTH tetR-type" evidence="5">
    <location>
        <begin position="18"/>
        <end position="77"/>
    </location>
</feature>
<keyword evidence="9" id="KW-1185">Reference proteome</keyword>
<dbReference type="Gene3D" id="1.10.357.10">
    <property type="entry name" value="Tetracycline Repressor, domain 2"/>
    <property type="match status" value="1"/>
</dbReference>
<comment type="caution">
    <text evidence="7">The sequence shown here is derived from an EMBL/GenBank/DDBJ whole genome shotgun (WGS) entry which is preliminary data.</text>
</comment>
<evidence type="ECO:0000256" key="3">
    <source>
        <dbReference type="ARBA" id="ARBA00023163"/>
    </source>
</evidence>
<evidence type="ECO:0000313" key="6">
    <source>
        <dbReference type="EMBL" id="MBV7672153.1"/>
    </source>
</evidence>
<evidence type="ECO:0000256" key="1">
    <source>
        <dbReference type="ARBA" id="ARBA00023015"/>
    </source>
</evidence>
<evidence type="ECO:0000313" key="8">
    <source>
        <dbReference type="Proteomes" id="UP000471293"/>
    </source>
</evidence>
<keyword evidence="2 4" id="KW-0238">DNA-binding</keyword>
<reference evidence="7 8" key="1">
    <citation type="submission" date="2020-01" db="EMBL/GenBank/DDBJ databases">
        <title>Insect and environment-associated Actinomycetes.</title>
        <authorList>
            <person name="Currrie C."/>
            <person name="Chevrette M."/>
            <person name="Carlson C."/>
            <person name="Stubbendieck R."/>
            <person name="Wendt-Pienkowski E."/>
        </authorList>
    </citation>
    <scope>NUCLEOTIDE SEQUENCE [LARGE SCALE GENOMIC DNA]</scope>
    <source>
        <strain evidence="7 8">SID11342</strain>
    </source>
</reference>
<dbReference type="SUPFAM" id="SSF48498">
    <property type="entry name" value="Tetracyclin repressor-like, C-terminal domain"/>
    <property type="match status" value="1"/>
</dbReference>
<feature type="DNA-binding region" description="H-T-H motif" evidence="4">
    <location>
        <begin position="40"/>
        <end position="59"/>
    </location>
</feature>
<keyword evidence="3" id="KW-0804">Transcription</keyword>
<dbReference type="InterPro" id="IPR009057">
    <property type="entry name" value="Homeodomain-like_sf"/>
</dbReference>
<organism evidence="7 8">
    <name type="scientific">Streptomyces halstedii</name>
    <dbReference type="NCBI Taxonomy" id="1944"/>
    <lineage>
        <taxon>Bacteria</taxon>
        <taxon>Bacillati</taxon>
        <taxon>Actinomycetota</taxon>
        <taxon>Actinomycetes</taxon>
        <taxon>Kitasatosporales</taxon>
        <taxon>Streptomycetaceae</taxon>
        <taxon>Streptomyces</taxon>
    </lineage>
</organism>
<name>A0A6N9U212_STRHA</name>
<dbReference type="InterPro" id="IPR050109">
    <property type="entry name" value="HTH-type_TetR-like_transc_reg"/>
</dbReference>
<gene>
    <name evidence="7" type="ORF">G3I29_10370</name>
    <name evidence="6" type="ORF">STHAL_22145</name>
</gene>
<evidence type="ECO:0000256" key="2">
    <source>
        <dbReference type="ARBA" id="ARBA00023125"/>
    </source>
</evidence>
<dbReference type="PROSITE" id="PS50977">
    <property type="entry name" value="HTH_TETR_2"/>
    <property type="match status" value="1"/>
</dbReference>
<dbReference type="EMBL" id="JAHUVW010000001">
    <property type="protein sequence ID" value="MBV7672153.1"/>
    <property type="molecule type" value="Genomic_DNA"/>
</dbReference>
<accession>A0A6N9U212</accession>
<dbReference type="AlphaFoldDB" id="A0A6N9U212"/>
<sequence length="200" mass="21169">MSDGGTGQAARTKRADALRNKKTLLDAAAAVFIASGVEAPVRDIAAEAGVGTGTIYRHFPTRAELIIAVYRHQVEACAQAGPALLASSPTPHTALARWIDLFVDFLVTKHGLAAVLQPDSSGFDSLHTYFLDTLAPVCAQLIDAAAEAGEVRSGLTAYELMRGVGNLCIGAEHDPRYDARRLVGLLVEGLRRPHDEAPTA</sequence>
<dbReference type="EMBL" id="JAAGLQ010000209">
    <property type="protein sequence ID" value="NEA15926.1"/>
    <property type="molecule type" value="Genomic_DNA"/>
</dbReference>
<protein>
    <submittedName>
        <fullName evidence="7">TetR/AcrR family transcriptional regulator</fullName>
    </submittedName>
</protein>
<proteinExistence type="predicted"/>
<evidence type="ECO:0000259" key="5">
    <source>
        <dbReference type="PROSITE" id="PS50977"/>
    </source>
</evidence>
<dbReference type="InterPro" id="IPR001647">
    <property type="entry name" value="HTH_TetR"/>
</dbReference>
<evidence type="ECO:0000313" key="9">
    <source>
        <dbReference type="Proteomes" id="UP000735541"/>
    </source>
</evidence>
<dbReference type="GO" id="GO:0000976">
    <property type="term" value="F:transcription cis-regulatory region binding"/>
    <property type="evidence" value="ECO:0007669"/>
    <property type="project" value="TreeGrafter"/>
</dbReference>
<dbReference type="InterPro" id="IPR036271">
    <property type="entry name" value="Tet_transcr_reg_TetR-rel_C_sf"/>
</dbReference>
<dbReference type="Proteomes" id="UP000735541">
    <property type="component" value="Unassembled WGS sequence"/>
</dbReference>
<dbReference type="PRINTS" id="PR00455">
    <property type="entry name" value="HTHTETR"/>
</dbReference>
<dbReference type="Pfam" id="PF00440">
    <property type="entry name" value="TetR_N"/>
    <property type="match status" value="1"/>
</dbReference>